<dbReference type="EMBL" id="LS398110">
    <property type="protein sequence ID" value="SPP94651.1"/>
    <property type="molecule type" value="Genomic_DNA"/>
</dbReference>
<dbReference type="AlphaFoldDB" id="A0A2U3PZQ8"/>
<sequence length="196" mass="21988">MSFAPRNSLADRRLTAKFGTRVIPIQAMDTNIMKIENFKDLYIAELQELVSMEDQLSDALKRMAEMAVHPSLKVALAEHQRETEQQGQRLQKILRRHGADARVHTDQAVESLIEETAKMMKMVTQDDLRDAAMIASAQKLEHYEIAAYGSAAALAGQLELREDQNILHESLEEEKATDVMLTTLAKDEVNLDALAA</sequence>
<dbReference type="InterPro" id="IPR047114">
    <property type="entry name" value="YciF"/>
</dbReference>
<reference evidence="1 2" key="1">
    <citation type="submission" date="2018-03" db="EMBL/GenBank/DDBJ databases">
        <authorList>
            <person name="Gully D."/>
        </authorList>
    </citation>
    <scope>NUCLEOTIDE SEQUENCE [LARGE SCALE GENOMIC DNA]</scope>
    <source>
        <strain evidence="1">ORS3257</strain>
    </source>
</reference>
<dbReference type="PANTHER" id="PTHR30565:SF9">
    <property type="entry name" value="PROTEIN YCIF"/>
    <property type="match status" value="1"/>
</dbReference>
<organism evidence="1 2">
    <name type="scientific">Bradyrhizobium vignae</name>
    <dbReference type="NCBI Taxonomy" id="1549949"/>
    <lineage>
        <taxon>Bacteria</taxon>
        <taxon>Pseudomonadati</taxon>
        <taxon>Pseudomonadota</taxon>
        <taxon>Alphaproteobacteria</taxon>
        <taxon>Hyphomicrobiales</taxon>
        <taxon>Nitrobacteraceae</taxon>
        <taxon>Bradyrhizobium</taxon>
    </lineage>
</organism>
<protein>
    <submittedName>
        <fullName evidence="1">Uncharacterized protein</fullName>
    </submittedName>
</protein>
<accession>A0A2U3PZQ8</accession>
<dbReference type="InterPro" id="IPR012347">
    <property type="entry name" value="Ferritin-like"/>
</dbReference>
<evidence type="ECO:0000313" key="1">
    <source>
        <dbReference type="EMBL" id="SPP94651.1"/>
    </source>
</evidence>
<dbReference type="Proteomes" id="UP000246085">
    <property type="component" value="Chromosome BRAD3257"/>
</dbReference>
<evidence type="ECO:0000313" key="2">
    <source>
        <dbReference type="Proteomes" id="UP000246085"/>
    </source>
</evidence>
<dbReference type="Pfam" id="PF05974">
    <property type="entry name" value="DUF892"/>
    <property type="match status" value="1"/>
</dbReference>
<gene>
    <name evidence="1" type="ORF">BRAD3257_3632</name>
</gene>
<dbReference type="Gene3D" id="1.20.1260.10">
    <property type="match status" value="1"/>
</dbReference>
<proteinExistence type="predicted"/>
<dbReference type="SUPFAM" id="SSF47240">
    <property type="entry name" value="Ferritin-like"/>
    <property type="match status" value="1"/>
</dbReference>
<dbReference type="InterPro" id="IPR009078">
    <property type="entry name" value="Ferritin-like_SF"/>
</dbReference>
<name>A0A2U3PZQ8_9BRAD</name>
<dbReference type="KEGG" id="bvz:BRAD3257_3632"/>
<dbReference type="PANTHER" id="PTHR30565">
    <property type="entry name" value="PROTEIN YCIF"/>
    <property type="match status" value="1"/>
</dbReference>
<dbReference type="InterPro" id="IPR010287">
    <property type="entry name" value="DUF892_YciF-like"/>
</dbReference>